<feature type="transmembrane region" description="Helical" evidence="2">
    <location>
        <begin position="41"/>
        <end position="63"/>
    </location>
</feature>
<evidence type="ECO:0000256" key="2">
    <source>
        <dbReference type="SAM" id="Phobius"/>
    </source>
</evidence>
<dbReference type="EMBL" id="GL379848">
    <property type="protein sequence ID" value="EGT54926.1"/>
    <property type="molecule type" value="Genomic_DNA"/>
</dbReference>
<feature type="region of interest" description="Disordered" evidence="1">
    <location>
        <begin position="1"/>
        <end position="23"/>
    </location>
</feature>
<evidence type="ECO:0000256" key="1">
    <source>
        <dbReference type="SAM" id="MobiDB-lite"/>
    </source>
</evidence>
<sequence>MAHVNHAFSDSPNSRGERDSHRPGLNSLSNTLFVKPKHTGLLSIFIQAILFIVSLLFTFFLFYHVGGYEYTHWNENSTILEPISHNINKQTLMKPLTPIDGSDSLVSTKERKLDFSDMTYLYNNDSFDIETVSLFLDSAQPDEFFKNDTFGIEQVPLTTVIIGVNITLVRLILEVHFQNSK</sequence>
<dbReference type="InParanoid" id="G0N7M0"/>
<organism evidence="4">
    <name type="scientific">Caenorhabditis brenneri</name>
    <name type="common">Nematode worm</name>
    <dbReference type="NCBI Taxonomy" id="135651"/>
    <lineage>
        <taxon>Eukaryota</taxon>
        <taxon>Metazoa</taxon>
        <taxon>Ecdysozoa</taxon>
        <taxon>Nematoda</taxon>
        <taxon>Chromadorea</taxon>
        <taxon>Rhabditida</taxon>
        <taxon>Rhabditina</taxon>
        <taxon>Rhabditomorpha</taxon>
        <taxon>Rhabditoidea</taxon>
        <taxon>Rhabditidae</taxon>
        <taxon>Peloderinae</taxon>
        <taxon>Caenorhabditis</taxon>
    </lineage>
</organism>
<dbReference type="Proteomes" id="UP000008068">
    <property type="component" value="Unassembled WGS sequence"/>
</dbReference>
<dbReference type="eggNOG" id="ENOG502SARK">
    <property type="taxonomic scope" value="Eukaryota"/>
</dbReference>
<keyword evidence="4" id="KW-1185">Reference proteome</keyword>
<accession>G0N7M0</accession>
<protein>
    <submittedName>
        <fullName evidence="3">Uncharacterized protein</fullName>
    </submittedName>
</protein>
<name>G0N7M0_CAEBE</name>
<proteinExistence type="predicted"/>
<evidence type="ECO:0000313" key="3">
    <source>
        <dbReference type="EMBL" id="EGT54926.1"/>
    </source>
</evidence>
<evidence type="ECO:0000313" key="4">
    <source>
        <dbReference type="Proteomes" id="UP000008068"/>
    </source>
</evidence>
<dbReference type="HOGENOM" id="CLU_1490288_0_0_1"/>
<gene>
    <name evidence="3" type="ORF">CAEBREN_00653</name>
</gene>
<keyword evidence="2" id="KW-0812">Transmembrane</keyword>
<reference evidence="4" key="1">
    <citation type="submission" date="2011-07" db="EMBL/GenBank/DDBJ databases">
        <authorList>
            <consortium name="Caenorhabditis brenneri Sequencing and Analysis Consortium"/>
            <person name="Wilson R.K."/>
        </authorList>
    </citation>
    <scope>NUCLEOTIDE SEQUENCE [LARGE SCALE GENOMIC DNA]</scope>
    <source>
        <strain evidence="4">PB2801</strain>
    </source>
</reference>
<keyword evidence="2" id="KW-1133">Transmembrane helix</keyword>
<dbReference type="OrthoDB" id="5832583at2759"/>
<feature type="transmembrane region" description="Helical" evidence="2">
    <location>
        <begin position="155"/>
        <end position="173"/>
    </location>
</feature>
<keyword evidence="2" id="KW-0472">Membrane</keyword>
<dbReference type="AlphaFoldDB" id="G0N7M0"/>